<keyword evidence="2" id="KW-1185">Reference proteome</keyword>
<dbReference type="RefSeq" id="WP_176444187.1">
    <property type="nucleotide sequence ID" value="NZ_FZOW01000003.1"/>
</dbReference>
<dbReference type="AlphaFoldDB" id="A0A239FP53"/>
<gene>
    <name evidence="1" type="ORF">SAMN05421642_103356</name>
</gene>
<dbReference type="EMBL" id="FZOW01000003">
    <property type="protein sequence ID" value="SNS57694.1"/>
    <property type="molecule type" value="Genomic_DNA"/>
</dbReference>
<evidence type="ECO:0000313" key="1">
    <source>
        <dbReference type="EMBL" id="SNS57694.1"/>
    </source>
</evidence>
<evidence type="ECO:0000313" key="2">
    <source>
        <dbReference type="Proteomes" id="UP000198327"/>
    </source>
</evidence>
<proteinExistence type="predicted"/>
<reference evidence="2" key="1">
    <citation type="submission" date="2017-06" db="EMBL/GenBank/DDBJ databases">
        <authorList>
            <person name="Varghese N."/>
            <person name="Submissions S."/>
        </authorList>
    </citation>
    <scope>NUCLEOTIDE SEQUENCE [LARGE SCALE GENOMIC DNA]</scope>
    <source>
        <strain evidence="2">JCM 23211</strain>
    </source>
</reference>
<sequence length="55" mass="6112">MNDTILYVDAWHPWMCVPLQLAEPIKRDDLYATVRHTGTGAETSVPVCDLAVVAQ</sequence>
<accession>A0A239FP53</accession>
<organism evidence="1 2">
    <name type="scientific">Rhodococcoides kyotonense</name>
    <dbReference type="NCBI Taxonomy" id="398843"/>
    <lineage>
        <taxon>Bacteria</taxon>
        <taxon>Bacillati</taxon>
        <taxon>Actinomycetota</taxon>
        <taxon>Actinomycetes</taxon>
        <taxon>Mycobacteriales</taxon>
        <taxon>Nocardiaceae</taxon>
        <taxon>Rhodococcoides</taxon>
    </lineage>
</organism>
<dbReference type="Proteomes" id="UP000198327">
    <property type="component" value="Unassembled WGS sequence"/>
</dbReference>
<protein>
    <submittedName>
        <fullName evidence="1">Uncharacterized protein</fullName>
    </submittedName>
</protein>
<name>A0A239FP53_9NOCA</name>